<reference evidence="5" key="1">
    <citation type="submission" date="2023-03" db="EMBL/GenBank/DDBJ databases">
        <title>Massive genome expansion in bonnet fungi (Mycena s.s.) driven by repeated elements and novel gene families across ecological guilds.</title>
        <authorList>
            <consortium name="Lawrence Berkeley National Laboratory"/>
            <person name="Harder C.B."/>
            <person name="Miyauchi S."/>
            <person name="Viragh M."/>
            <person name="Kuo A."/>
            <person name="Thoen E."/>
            <person name="Andreopoulos B."/>
            <person name="Lu D."/>
            <person name="Skrede I."/>
            <person name="Drula E."/>
            <person name="Henrissat B."/>
            <person name="Morin E."/>
            <person name="Kohler A."/>
            <person name="Barry K."/>
            <person name="LaButti K."/>
            <person name="Morin E."/>
            <person name="Salamov A."/>
            <person name="Lipzen A."/>
            <person name="Mereny Z."/>
            <person name="Hegedus B."/>
            <person name="Baldrian P."/>
            <person name="Stursova M."/>
            <person name="Weitz H."/>
            <person name="Taylor A."/>
            <person name="Grigoriev I.V."/>
            <person name="Nagy L.G."/>
            <person name="Martin F."/>
            <person name="Kauserud H."/>
        </authorList>
    </citation>
    <scope>NUCLEOTIDE SEQUENCE</scope>
    <source>
        <strain evidence="5">9144</strain>
    </source>
</reference>
<dbReference type="PROSITE" id="PS50009">
    <property type="entry name" value="RASGEF_CAT"/>
    <property type="match status" value="1"/>
</dbReference>
<dbReference type="GO" id="GO:0005085">
    <property type="term" value="F:guanyl-nucleotide exchange factor activity"/>
    <property type="evidence" value="ECO:0007669"/>
    <property type="project" value="UniProtKB-KW"/>
</dbReference>
<feature type="domain" description="N-terminal Ras-GEF" evidence="4">
    <location>
        <begin position="192"/>
        <end position="316"/>
    </location>
</feature>
<dbReference type="PROSITE" id="PS50212">
    <property type="entry name" value="RASGEF_NTER"/>
    <property type="match status" value="1"/>
</dbReference>
<evidence type="ECO:0000313" key="6">
    <source>
        <dbReference type="Proteomes" id="UP001219525"/>
    </source>
</evidence>
<name>A0AAD6UTG8_9AGAR</name>
<dbReference type="InterPro" id="IPR036964">
    <property type="entry name" value="RASGEF_cat_dom_sf"/>
</dbReference>
<dbReference type="AlphaFoldDB" id="A0AAD6UTG8"/>
<dbReference type="InterPro" id="IPR001895">
    <property type="entry name" value="RASGEF_cat_dom"/>
</dbReference>
<dbReference type="InterPro" id="IPR008937">
    <property type="entry name" value="Ras-like_GEF"/>
</dbReference>
<accession>A0AAD6UTG8</accession>
<evidence type="ECO:0000259" key="4">
    <source>
        <dbReference type="PROSITE" id="PS50212"/>
    </source>
</evidence>
<evidence type="ECO:0000313" key="5">
    <source>
        <dbReference type="EMBL" id="KAJ7189996.1"/>
    </source>
</evidence>
<evidence type="ECO:0000256" key="1">
    <source>
        <dbReference type="ARBA" id="ARBA00022658"/>
    </source>
</evidence>
<dbReference type="InterPro" id="IPR023578">
    <property type="entry name" value="Ras_GEF_dom_sf"/>
</dbReference>
<dbReference type="Gene3D" id="1.10.840.10">
    <property type="entry name" value="Ras guanine-nucleotide exchange factors catalytic domain"/>
    <property type="match status" value="1"/>
</dbReference>
<proteinExistence type="predicted"/>
<dbReference type="Pfam" id="PF00617">
    <property type="entry name" value="RasGEF"/>
    <property type="match status" value="1"/>
</dbReference>
<feature type="domain" description="Ras-GEF" evidence="3">
    <location>
        <begin position="324"/>
        <end position="555"/>
    </location>
</feature>
<dbReference type="Gene3D" id="1.20.870.10">
    <property type="entry name" value="Son of sevenless (SoS) protein Chain: S domain 1"/>
    <property type="match status" value="1"/>
</dbReference>
<comment type="caution">
    <text evidence="5">The sequence shown here is derived from an EMBL/GenBank/DDBJ whole genome shotgun (WGS) entry which is preliminary data.</text>
</comment>
<dbReference type="Pfam" id="PF00618">
    <property type="entry name" value="RasGEF_N"/>
    <property type="match status" value="1"/>
</dbReference>
<dbReference type="GO" id="GO:0005886">
    <property type="term" value="C:plasma membrane"/>
    <property type="evidence" value="ECO:0007669"/>
    <property type="project" value="TreeGrafter"/>
</dbReference>
<dbReference type="Proteomes" id="UP001219525">
    <property type="component" value="Unassembled WGS sequence"/>
</dbReference>
<evidence type="ECO:0000256" key="2">
    <source>
        <dbReference type="PROSITE-ProRule" id="PRU00168"/>
    </source>
</evidence>
<dbReference type="GO" id="GO:0007265">
    <property type="term" value="P:Ras protein signal transduction"/>
    <property type="evidence" value="ECO:0007669"/>
    <property type="project" value="TreeGrafter"/>
</dbReference>
<organism evidence="5 6">
    <name type="scientific">Mycena pura</name>
    <dbReference type="NCBI Taxonomy" id="153505"/>
    <lineage>
        <taxon>Eukaryota</taxon>
        <taxon>Fungi</taxon>
        <taxon>Dikarya</taxon>
        <taxon>Basidiomycota</taxon>
        <taxon>Agaricomycotina</taxon>
        <taxon>Agaricomycetes</taxon>
        <taxon>Agaricomycetidae</taxon>
        <taxon>Agaricales</taxon>
        <taxon>Marasmiineae</taxon>
        <taxon>Mycenaceae</taxon>
        <taxon>Mycena</taxon>
    </lineage>
</organism>
<evidence type="ECO:0000259" key="3">
    <source>
        <dbReference type="PROSITE" id="PS50009"/>
    </source>
</evidence>
<sequence>MESILHGIRDKLQNRKSVNILSSVLHQGEMKGWINSQHQRIEDAFRTMTTKFLVAQANQIGESRAIQALDIEDMRGQLTELLAVFLRSHFNSEAPLDLKPVGQAINIISAPGSHTTTFTESYPSSSRDDFGLPPIAGPSRAPPTLPPVAGLSRTTFTLEDILAPNPSTAKAPASEVVSPQPVPPAGPICRKVDGNVVSGNLLGLVDHLITDTDDQDFRKVMLDTYRAYATPDDVFAILKARFEKVQPEIGPHYYLTRSKIIEVIVAWIQTVPPESNLLRQVASFASTTRNRLIEVHQKKIQRAVDNRSRKTILGPSKQESVPDEAHKLALALTFIEIDIRKTARWSDYLLYEQGSKTTYIATMERENEKMIRWLRYSILRHKDIRDRADAIKLLAKTAQECRDMQNYNSMAAIASVLDWKAKPMTDLPRTTDRLSSHMRAIKVLAEAINPDENYKAYKDIRRRGDRNRIPWLVVELLEVKELLSSKKYPSTVYHETNQLINFERYRQLALKIPRYQIPPELEADRNAAHIAYLSNQFDSVKEIDLRRLKHQEEKDYRDRKVELQMLGLG</sequence>
<keyword evidence="1 2" id="KW-0344">Guanine-nucleotide releasing factor</keyword>
<dbReference type="SMART" id="SM00147">
    <property type="entry name" value="RasGEF"/>
    <property type="match status" value="1"/>
</dbReference>
<dbReference type="EMBL" id="JARJCW010000160">
    <property type="protein sequence ID" value="KAJ7189996.1"/>
    <property type="molecule type" value="Genomic_DNA"/>
</dbReference>
<dbReference type="SUPFAM" id="SSF48366">
    <property type="entry name" value="Ras GEF"/>
    <property type="match status" value="1"/>
</dbReference>
<dbReference type="PANTHER" id="PTHR23113:SF368">
    <property type="entry name" value="CELL DIVISION CONTROL PROTEIN 25"/>
    <property type="match status" value="1"/>
</dbReference>
<protein>
    <submittedName>
        <fullName evidence="5">Ras guanine nucleotide exchange factor domain-containing protein</fullName>
    </submittedName>
</protein>
<dbReference type="CDD" id="cd06224">
    <property type="entry name" value="REM"/>
    <property type="match status" value="1"/>
</dbReference>
<dbReference type="PANTHER" id="PTHR23113">
    <property type="entry name" value="GUANINE NUCLEOTIDE EXCHANGE FACTOR"/>
    <property type="match status" value="1"/>
</dbReference>
<gene>
    <name evidence="5" type="ORF">GGX14DRAFT_484000</name>
</gene>
<keyword evidence="6" id="KW-1185">Reference proteome</keyword>
<dbReference type="InterPro" id="IPR000651">
    <property type="entry name" value="Ras-like_Gua-exchang_fac_N"/>
</dbReference>